<keyword evidence="1" id="KW-0677">Repeat</keyword>
<evidence type="ECO:0000259" key="4">
    <source>
        <dbReference type="PROSITE" id="PS50853"/>
    </source>
</evidence>
<dbReference type="SUPFAM" id="SSF49265">
    <property type="entry name" value="Fibronectin type III"/>
    <property type="match status" value="1"/>
</dbReference>
<dbReference type="PROSITE" id="PS50825">
    <property type="entry name" value="HYR"/>
    <property type="match status" value="5"/>
</dbReference>
<keyword evidence="6" id="KW-1185">Reference proteome</keyword>
<dbReference type="InterPro" id="IPR013783">
    <property type="entry name" value="Ig-like_fold"/>
</dbReference>
<evidence type="ECO:0000313" key="6">
    <source>
        <dbReference type="Proteomes" id="UP001430700"/>
    </source>
</evidence>
<dbReference type="InterPro" id="IPR003961">
    <property type="entry name" value="FN3_dom"/>
</dbReference>
<dbReference type="PANTHER" id="PTHR24273:SF32">
    <property type="entry name" value="HYALIN"/>
    <property type="match status" value="1"/>
</dbReference>
<dbReference type="InterPro" id="IPR036116">
    <property type="entry name" value="FN3_sf"/>
</dbReference>
<dbReference type="InterPro" id="IPR003410">
    <property type="entry name" value="HYR_dom"/>
</dbReference>
<feature type="domain" description="HYR" evidence="3">
    <location>
        <begin position="2185"/>
        <end position="2266"/>
    </location>
</feature>
<evidence type="ECO:0000256" key="1">
    <source>
        <dbReference type="ARBA" id="ARBA00022737"/>
    </source>
</evidence>
<proteinExistence type="predicted"/>
<name>A0ABS8M0P0_9FLAO</name>
<feature type="chain" id="PRO_5046426884" evidence="2">
    <location>
        <begin position="27"/>
        <end position="4748"/>
    </location>
</feature>
<evidence type="ECO:0000256" key="2">
    <source>
        <dbReference type="SAM" id="SignalP"/>
    </source>
</evidence>
<reference evidence="5" key="1">
    <citation type="submission" date="2021-11" db="EMBL/GenBank/DDBJ databases">
        <title>Description of novel Flavobacterium species.</title>
        <authorList>
            <person name="Saticioglu I.B."/>
            <person name="Ay H."/>
            <person name="Altun S."/>
            <person name="Duman M."/>
        </authorList>
    </citation>
    <scope>NUCLEOTIDE SEQUENCE</scope>
    <source>
        <strain evidence="5">F-126</strain>
    </source>
</reference>
<evidence type="ECO:0000259" key="3">
    <source>
        <dbReference type="PROSITE" id="PS50825"/>
    </source>
</evidence>
<dbReference type="PROSITE" id="PS50853">
    <property type="entry name" value="FN3"/>
    <property type="match status" value="1"/>
</dbReference>
<gene>
    <name evidence="5" type="ORF">LNQ34_11595</name>
</gene>
<evidence type="ECO:0000313" key="5">
    <source>
        <dbReference type="EMBL" id="MCC9018419.1"/>
    </source>
</evidence>
<dbReference type="EMBL" id="JAJJMN010000001">
    <property type="protein sequence ID" value="MCC9018419.1"/>
    <property type="molecule type" value="Genomic_DNA"/>
</dbReference>
<feature type="domain" description="HYR" evidence="3">
    <location>
        <begin position="2667"/>
        <end position="2748"/>
    </location>
</feature>
<dbReference type="SMART" id="SM00060">
    <property type="entry name" value="FN3"/>
    <property type="match status" value="2"/>
</dbReference>
<dbReference type="Pfam" id="PF13585">
    <property type="entry name" value="CHU_C"/>
    <property type="match status" value="1"/>
</dbReference>
<keyword evidence="2" id="KW-0732">Signal</keyword>
<organism evidence="5 6">
    <name type="scientific">Flavobacterium lipolyticum</name>
    <dbReference type="NCBI Taxonomy" id="2893754"/>
    <lineage>
        <taxon>Bacteria</taxon>
        <taxon>Pseudomonadati</taxon>
        <taxon>Bacteroidota</taxon>
        <taxon>Flavobacteriia</taxon>
        <taxon>Flavobacteriales</taxon>
        <taxon>Flavobacteriaceae</taxon>
        <taxon>Flavobacterium</taxon>
    </lineage>
</organism>
<dbReference type="Proteomes" id="UP001430700">
    <property type="component" value="Unassembled WGS sequence"/>
</dbReference>
<feature type="domain" description="HYR" evidence="3">
    <location>
        <begin position="2507"/>
        <end position="2588"/>
    </location>
</feature>
<comment type="caution">
    <text evidence="5">The sequence shown here is derived from an EMBL/GenBank/DDBJ whole genome shotgun (WGS) entry which is preliminary data.</text>
</comment>
<feature type="signal peptide" evidence="2">
    <location>
        <begin position="1"/>
        <end position="26"/>
    </location>
</feature>
<protein>
    <submittedName>
        <fullName evidence="5">HYR domain-containing protein</fullName>
    </submittedName>
</protein>
<sequence>MCNFTFIKNVFITFSFLLLSVNTISGQCLPGQMPSSTTTHVYAASVTSNTGVANGTNAIGSDDNTVATFDSSSDVLVLDMGTTINSGTSVKVNGGDGGKLDLRVRAGTTGAWTSVGTDLSLDYTFSSPINWRYIEVKRGSNFSGNVTLSSIDASVVTTTCVIDPNFTVDTDADGVPDWKDLDDDNDGILDTVECLGCSVKFANGGFEDPVIAGSTYTLLNQTAVPGWNTTATDGHIEIWKSGFMGVPAAEGNQFVELNANQVSTLYQEFCLNGAGGTVTWSLKHRGREGTDIASVNMGETVATATEQVRMSDGNSSWGSYSGTYTIAPGKTVLVIAFKSISSNGSSGASSVGNFLDDIKITINESCADTDGDGIPNSLETDSDNDGCTDANEYYNNTTADGGDGGAYGVGKPAVDLNGKVTAASYTGSYTNVTKATKVTVTTPPANQTVAICKSATFSVVANAANAISYTNGVPNYTVPPATDVSGSITYQWQENGVNLTNTGVYSGTTTANLGISNVSGLNGKIYTVIVKHPDNVCFSASPNATLTVAPLPAAPTIGTITQPTCTVSTGSVVLSGLPTGNWTITRSPGNVTTTGTGASTTITGLPASGTYTFRVTNADGCSSAASSNVVINAQPVAPVAPVATAATVITCNSFTANWNAAAGATSYGLSVSNNSNFSSHVSTNLDGRDLGNTATSYSVTGLAPGTYFYRVWSYNSCTTGVVSNVIQVTLNPAVSIAPFSPTTSSRCQGAGTVTRTTTATNATGITYSLDAGSLAGGNTIDAVTGTVTYAATWSGTTTITASAAGCNGPVTTTHVVTVNAFAGTANNTTPTTAICETATKTLTATPAGGTWSIVSGGGSITGSVYTPADVTADTAVTIRYTVASNGSCAASSSDVTFTVNAFAGTANNTTPTTAICETATKTLTATPAGGTWSIVSGGGSITGSVYTPADVTADTAVTIRYTVASNGSCAASSSDVTFTVNAFAGTANNTTPTTAICETATKTLTATPAGGTWSIVSGGGSITGSVYTPADVTADTAVTIRYTVASNGSCAASSSDVTFTVNAFAGTATNTTPTTAICETATKTLTATPAGGTWSIVSGGGSITGSVYTPADVSTNTNVTIRYTVASNGSCAASSSDVTFTVNAFAGTANNTTPTTAICETATKTLTATPAGGTWSIVSGGGSITGSVYTPADVTADTAVTIRYTVASNGSCAASSSDVTFTVNAFAGTANNTTPTTAICETATKTLTATPAGGIWSIISGGGSITGSVYTPADVTANTAVTIRYTVASNGSCAASSSDVTFTVNAFAGTANNTTPTTAICETATKTLTATPAGGTWSIVSGGGSITGSVYTPADVTADTAVTIRYTVASNGSCAASSSDVTFTVNAFAGTANNTTPTTAICETATKTLTATPAGGTWSIVSGGGSITGSVYTPADVTADTAVTIRYTVASNGSCAASSSDVTFTVNAFAGTANNTTPTTAICETATKTLTATPAGGTWSIVSGGGSITGSVYTPADVTADTAVTIRYTVASNGSCAASSSDVTFTVNAFAGTATNTTPTTAICETATKTLTATPAGGTWSIVSGGGSITGSVYTPADVTADTAVTIRYTVASNGSCAATSSDVTFTVNAFAGTANNTTPTTAICETATKTLTATPAGGTWSIVSGGGSITGSVYTPADVTADTAVTIRYTVASNGSCAASSSDVTFTVNAFAGTANNTTPTTAICETATKTLTATPAGGTWSIVSGGGSITGSVYTPADVTADTAVTIRYTVASNGSCAASSSDVTFTVNAFAGTANNTTPTTAICETATKTLTATPAGGTWSIVSGGGSITGSVYTPADVTADTAVTIRYTVASNGSCAASSSDVTFTVNAFAGTATNTTPTTAICETATKTLTATPAGGTWSIVSGGGSITGSVYTPANVTADTAVTIRYTVASNGSCAASSSDVTFTVNAFAGTANNTTPTTAICETATKTLTATPAGGTWSIVSGGGSITGSVYTPADVTADTAVTIRYTVASNGSCAASSSDVTFTVSPLPTASITGALTACLTTTLSAVTDASSATFVWYKDNTVISGQTNQTLTVTQDGDYKVKVINTLTGCEQTSAVSTVKVSDTQKPTKPVLADITGECNATVIAPTTTDNCSGTITGTTTDPLIYNTQGTHSITWSFDDGNGNIETAIQKVILKDLTQPTITCPSNVTAVADTNSCAATGVVLGTPVTSDNCSGTVTVTNDAPSSFPIGITTVTWTATDAAGNTQTCTQTVTVNDTQKPTITCPSNVTAVADTNSCAATGVVLGTPTTSDNCSGTVTVTNDAPSSFPIGTTTVTWTATDAAGNTQTCTQTVTVSDTQKPTITCPSNVTAVADTNSCAATGVVLGTPVTSDNCSGTVTVTVTNDAPSSFPIGTTTVTWTATDAAGNTQTCTQTVTVSDTQKPTITCPSNVTAVADVNSCTATGVVLGTPTTSDNCSGTVTVTNDAPSSFPIGTTTVTWTATDAAGNTQTCTQTVTVNDTQKPTITCPSNVTAVADVNSCAATGVVLGTPVTSDNCSGTVTVTNDAPSSFPIGITTVTWTATDAAGNTQTCTQTVTVNDTQKPTITCPSNVTAVADVNSCAATGVVLGTPTTSDNCSGTITVTNDAPSSFPIGITTVIWTATDAAGNTQTCTQTVTVNDTQKPTITCPSNVTAVADTNSCAATGVVLGTPVTSDNCSGTVTVTNDAPSSFPIGITTVTWTATDAAGNTQTCTQTVKVIGPIKAIEDRVTSFNGVLGGIAVPSVLDNDSLNCKNVVSNEVIITSTTTLPSNLNFDTNTGAVTVQPNTPTGTYTFDYQICEVANPIANCATATVTIIVQNPIVANVDNSYPVQTPGTTTATTIGNVTANDTLNGQPVTAANTNVTPIKTGPLSIDANGVLTLDPNTVSGTYQITYEICEEGATPANCATATATVEVKNPIVANVDNSYPVQTPGTTTATTIGNVTANDTLNGQPVTAANTNVTPIKTGPLSIDANGVLTLDPNTVSGTYQITYEICEEGATPANCATATATVEVKNPIVANVDNSYPVQTPGTTTATTIGNVTANDTLNGQPVTAANTNVTPIKTGPLSIDANGVLTLDPNTVTGTYQITYEICEEGATPANCATATATVEVKNPIVANVDNTYPVQTPGTTTATTVGNVTINDTLNGQPVTAANTNVTPIKTGPLSIGANGVLTLDPNTVSGTYQITYEICEEGATPANCATATATVEVKNPIVANVDNSYPVQTPGTTTATTIGNVTINDTLNGQPVTAANTNVTPIKTGPLSIDANGVLTLDPNTVTGTYQITYEICEEGATPANCATATATVEVKNPIVANVDNSYPVQTPGTTTATTIGNVTINDTLNGQPVTAANTNVTPIKTGPLSIDANGVLTLDPNTVTGTYQITYEICEEGATPANCASTTATVEVKKPIVANVDNSYPVQTPGTTTATTIGNVTANDTLNGQPVTAANTNVTPIKTGPLSIDANGVLTLDPNTVTGTYQITYEICEEGATPANCATATATVEVKNPIVASVDNSYPVQTPGTTTATTVGNVTANDTLNGQPVTAANTNVTPIKTGPLSIDANGVLTLDPNTVTGTYQITYEICEEGATPANCATATATVEVKNPIVANVDNSYPVQTPGTTTATTIGNVTANDTLNGQPVTAANTNVTPIKTGPLSIDANGVLTLDPNTVSGTYQITYEICEEGATPANCATATATVEVKNPIVANVDNTYPVQTPGTTTATTIGNVTANDTLNGQPVTAANTNVTPIKTGPLSIDANGVLTLDPNTATGTYQITYEICEEGATPANCATATATVEVKNSIVANVDNSYPVQTPGTATATTIGNVTINDTLNGQPVTVANTNVTPIKTGPLSIDANGVLTLDPNTVTGTYQITYEICEEGATPANCATATATVEVKNPIVANVDNTYPVQTPGTTTATTVGNVTINDTLNGQPVTAANTNVTPIKTGPLSIGANGVLTLDPNTVSGTYQITYEICEEGATPANCATATATVEVKKPIVANVDNSYPVQTPGTTTATTIGNVTINDTLNGQPVTVANTNVTPIKTGPLSIDANGVLTLDPNTVTGTYQITYEICEEGATPANCATATATVEVKNPIVANVDNSYPVQTPGTTTATTIGNVTANDTLNGQPVTAANTNVTPIKTGPLSIDANGVLTLDPNTVTGTYQITYEICEEGATPANCASATTTVEVGKAIINAVTEETLSINGSIGGTTASLITNDTLNGNPAVIKNSVGGVILKAINVPTGLTLNADGTVTVKAGTPIGRYEVEYSICEYLNPTNCSTVKSYVPVTGAVIKANNDNAGTVDSSKGQSSPTSIFQNDTLNGVLLTPSSVILTTIVPNPNLTLKSDGRIEVKSGTPSGTYELTYQICEALNPSNCSQAVAKITVINVIDPDPPVPLVKIVVTNDGIVNVDGINGSLEFINIFNNDLLKGLPINPSEVIFTDLSKSPYFEFNSDGTVNVKPNTPGGTYALNYQLCEKAHPTNCGTATLTVFVEVPAIAVIKTAVFNDENGSGFANAGETITYRFKVTNTGNVPLKGITISDPLPGVVVSGQAIDLGVNESDEYNFKAIYKITQSDINKGSVSNQASVQGRSNKGVVVDDISDDESILEDKPTVLPLAGCVIKVFNAFSPNGDDKNSRFYIQGLECYPSNTVEIYNRWGVLVFEKDNYNNEDRVFKGFSEGRTTIKQSEGLPVGTYFYILKYKDNESNSHEQSGYLYINK</sequence>
<dbReference type="RefSeq" id="WP_229999821.1">
    <property type="nucleotide sequence ID" value="NZ_JAJJMN010000001.1"/>
</dbReference>
<dbReference type="Gene3D" id="2.60.40.10">
    <property type="entry name" value="Immunoglobulins"/>
    <property type="match status" value="2"/>
</dbReference>
<feature type="domain" description="HYR" evidence="3">
    <location>
        <begin position="2345"/>
        <end position="2428"/>
    </location>
</feature>
<feature type="domain" description="HYR" evidence="3">
    <location>
        <begin position="2267"/>
        <end position="2344"/>
    </location>
</feature>
<dbReference type="PANTHER" id="PTHR24273">
    <property type="entry name" value="FI04643P-RELATED"/>
    <property type="match status" value="1"/>
</dbReference>
<feature type="domain" description="Fibronectin type-III" evidence="4">
    <location>
        <begin position="637"/>
        <end position="733"/>
    </location>
</feature>
<dbReference type="Pfam" id="PF02494">
    <property type="entry name" value="HYR"/>
    <property type="match status" value="7"/>
</dbReference>
<accession>A0ABS8M0P0</accession>